<accession>A0A6A6D4Y0</accession>
<keyword evidence="2" id="KW-0378">Hydrolase</keyword>
<keyword evidence="5" id="KW-1185">Reference proteome</keyword>
<dbReference type="PANTHER" id="PTHR42693">
    <property type="entry name" value="ARYLSULFATASE FAMILY MEMBER"/>
    <property type="match status" value="1"/>
</dbReference>
<organism evidence="4 5">
    <name type="scientific">Zasmidium cellare ATCC 36951</name>
    <dbReference type="NCBI Taxonomy" id="1080233"/>
    <lineage>
        <taxon>Eukaryota</taxon>
        <taxon>Fungi</taxon>
        <taxon>Dikarya</taxon>
        <taxon>Ascomycota</taxon>
        <taxon>Pezizomycotina</taxon>
        <taxon>Dothideomycetes</taxon>
        <taxon>Dothideomycetidae</taxon>
        <taxon>Mycosphaerellales</taxon>
        <taxon>Mycosphaerellaceae</taxon>
        <taxon>Zasmidium</taxon>
    </lineage>
</organism>
<evidence type="ECO:0000256" key="1">
    <source>
        <dbReference type="ARBA" id="ARBA00008779"/>
    </source>
</evidence>
<dbReference type="RefSeq" id="XP_033673595.1">
    <property type="nucleotide sequence ID" value="XM_033815173.1"/>
</dbReference>
<evidence type="ECO:0000313" key="5">
    <source>
        <dbReference type="Proteomes" id="UP000799537"/>
    </source>
</evidence>
<dbReference type="Proteomes" id="UP000799537">
    <property type="component" value="Unassembled WGS sequence"/>
</dbReference>
<dbReference type="Gene3D" id="3.40.720.10">
    <property type="entry name" value="Alkaline Phosphatase, subunit A"/>
    <property type="match status" value="1"/>
</dbReference>
<protein>
    <recommendedName>
        <fullName evidence="3">Sulfatase N-terminal domain-containing protein</fullName>
    </recommendedName>
</protein>
<feature type="domain" description="Sulfatase N-terminal" evidence="3">
    <location>
        <begin position="6"/>
        <end position="294"/>
    </location>
</feature>
<dbReference type="CDD" id="cd16027">
    <property type="entry name" value="SGSH"/>
    <property type="match status" value="1"/>
</dbReference>
<sequence length="497" mass="56595">MIREHKNVLLLVADDLGLYLGCYGTKGIKSPNIDALAAEGTRFTNAFASTASCSGSRSTIYTGLHTHQNGQYGLEHGWNHFQTHEHIETAPQVFNSLGFQTGIIGKVHVGPRRAYPWEVFEDSQSRDTKWVASRAAAFFDKAKETNRPFHLTIGFHDPHRDNTREGFSNDAPEVVKAGLEGPDFRVDDVEVQSFISDVPELRTELIQYYKAIWRLDKGIGWVLDALRERGLDSNTLVVFVSDNGAPFINSKTTLYEAGVQLPFIVRKPHQEPGVVNSNFVSFLDILPTAIDWVGHKDGDIKTPNTGKSPKRLGDSVLPILESSQTLSGDKWKQHVFGSHTFHEIQNYYPTRYLRTHKYKYHRNIKNRLDFPFAADLYGSISWEGIRNKDGPVMIGKRPLEAYLFRGPEELYDVEKDPEEVHNLAENENYQDILKDSREKLEAWQYETNDAWLFRDGVSATVMEDYTKLGLRLPDRFELDLKNPGTKNVDAWKPPVRK</sequence>
<evidence type="ECO:0000259" key="3">
    <source>
        <dbReference type="Pfam" id="PF00884"/>
    </source>
</evidence>
<dbReference type="InterPro" id="IPR050738">
    <property type="entry name" value="Sulfatase"/>
</dbReference>
<evidence type="ECO:0000256" key="2">
    <source>
        <dbReference type="ARBA" id="ARBA00022801"/>
    </source>
</evidence>
<comment type="similarity">
    <text evidence="1">Belongs to the sulfatase family.</text>
</comment>
<evidence type="ECO:0000313" key="4">
    <source>
        <dbReference type="EMBL" id="KAF2172706.1"/>
    </source>
</evidence>
<reference evidence="4" key="1">
    <citation type="journal article" date="2020" name="Stud. Mycol.">
        <title>101 Dothideomycetes genomes: a test case for predicting lifestyles and emergence of pathogens.</title>
        <authorList>
            <person name="Haridas S."/>
            <person name="Albert R."/>
            <person name="Binder M."/>
            <person name="Bloem J."/>
            <person name="Labutti K."/>
            <person name="Salamov A."/>
            <person name="Andreopoulos B."/>
            <person name="Baker S."/>
            <person name="Barry K."/>
            <person name="Bills G."/>
            <person name="Bluhm B."/>
            <person name="Cannon C."/>
            <person name="Castanera R."/>
            <person name="Culley D."/>
            <person name="Daum C."/>
            <person name="Ezra D."/>
            <person name="Gonzalez J."/>
            <person name="Henrissat B."/>
            <person name="Kuo A."/>
            <person name="Liang C."/>
            <person name="Lipzen A."/>
            <person name="Lutzoni F."/>
            <person name="Magnuson J."/>
            <person name="Mondo S."/>
            <person name="Nolan M."/>
            <person name="Ohm R."/>
            <person name="Pangilinan J."/>
            <person name="Park H.-J."/>
            <person name="Ramirez L."/>
            <person name="Alfaro M."/>
            <person name="Sun H."/>
            <person name="Tritt A."/>
            <person name="Yoshinaga Y."/>
            <person name="Zwiers L.-H."/>
            <person name="Turgeon B."/>
            <person name="Goodwin S."/>
            <person name="Spatafora J."/>
            <person name="Crous P."/>
            <person name="Grigoriev I."/>
        </authorList>
    </citation>
    <scope>NUCLEOTIDE SEQUENCE</scope>
    <source>
        <strain evidence="4">ATCC 36951</strain>
    </source>
</reference>
<dbReference type="Pfam" id="PF00884">
    <property type="entry name" value="Sulfatase"/>
    <property type="match status" value="1"/>
</dbReference>
<name>A0A6A6D4Y0_ZASCE</name>
<dbReference type="SUPFAM" id="SSF53649">
    <property type="entry name" value="Alkaline phosphatase-like"/>
    <property type="match status" value="1"/>
</dbReference>
<dbReference type="GeneID" id="54568445"/>
<dbReference type="InterPro" id="IPR000917">
    <property type="entry name" value="Sulfatase_N"/>
</dbReference>
<proteinExistence type="inferred from homology"/>
<dbReference type="OrthoDB" id="103349at2759"/>
<dbReference type="AlphaFoldDB" id="A0A6A6D4Y0"/>
<dbReference type="GO" id="GO:0004065">
    <property type="term" value="F:arylsulfatase activity"/>
    <property type="evidence" value="ECO:0007669"/>
    <property type="project" value="TreeGrafter"/>
</dbReference>
<dbReference type="EMBL" id="ML993580">
    <property type="protein sequence ID" value="KAF2172706.1"/>
    <property type="molecule type" value="Genomic_DNA"/>
</dbReference>
<gene>
    <name evidence="4" type="ORF">M409DRAFT_62433</name>
</gene>
<dbReference type="PANTHER" id="PTHR42693:SF53">
    <property type="entry name" value="ENDO-4-O-SULFATASE"/>
    <property type="match status" value="1"/>
</dbReference>
<dbReference type="InterPro" id="IPR017850">
    <property type="entry name" value="Alkaline_phosphatase_core_sf"/>
</dbReference>